<evidence type="ECO:0008006" key="4">
    <source>
        <dbReference type="Google" id="ProtNLM"/>
    </source>
</evidence>
<gene>
    <name evidence="2" type="ORF">FJY75_12670</name>
</gene>
<dbReference type="EMBL" id="VGIY01000449">
    <property type="protein sequence ID" value="MBM3318696.1"/>
    <property type="molecule type" value="Genomic_DNA"/>
</dbReference>
<name>A0A937XAL3_UNCEI</name>
<protein>
    <recommendedName>
        <fullName evidence="4">FlgD Ig-like domain-containing protein</fullName>
    </recommendedName>
</protein>
<dbReference type="Proteomes" id="UP000748308">
    <property type="component" value="Unassembled WGS sequence"/>
</dbReference>
<comment type="caution">
    <text evidence="2">The sequence shown here is derived from an EMBL/GenBank/DDBJ whole genome shotgun (WGS) entry which is preliminary data.</text>
</comment>
<organism evidence="2 3">
    <name type="scientific">Eiseniibacteriota bacterium</name>
    <dbReference type="NCBI Taxonomy" id="2212470"/>
    <lineage>
        <taxon>Bacteria</taxon>
        <taxon>Candidatus Eiseniibacteriota</taxon>
    </lineage>
</organism>
<evidence type="ECO:0000256" key="1">
    <source>
        <dbReference type="SAM" id="MobiDB-lite"/>
    </source>
</evidence>
<proteinExistence type="predicted"/>
<accession>A0A937XAL3</accession>
<dbReference type="PANTHER" id="PTHR35580:SF1">
    <property type="entry name" value="PHYTASE-LIKE DOMAIN-CONTAINING PROTEIN"/>
    <property type="match status" value="1"/>
</dbReference>
<sequence length="419" mass="41878">DVCSGVSIGARGAVCLVGHFFGQIDFGGGSLTSAGSADVWIAELDGPSGAHLRSRRFGDAAHQAGRAIDAASGESVTIAGSAQGTIDFGGGPLASAGGDDLFVARFNSTGVHEWSRLAGDAGAQVGVGLHVDDAGGSVLVLGQFEGAIDLGGGPLASAGETDICLAKYSAGGVHLWSRRWGGEGFDHPAAVAGTPAGAFAVTGFFEGDADFGGGPLIGAGDFDFFLATYDETGAHVTSQSAGDAYPQLGQAVAFGPSGDPVCAGHFFGTIDFDGEPLVSAGTFDVFLVRFGGYSSVPDPGLGGAGAEAPDGDPAPPEAPGGPALPRDARAAADPFDLRVCPSPAAPGAMLRYTLPAPGRVRVSVFDAEGRRLRTLVDGAREAGPHAVPWAADGSMARGARFARLEHEGASASIRVMPGD</sequence>
<dbReference type="Gene3D" id="2.60.40.4070">
    <property type="match status" value="1"/>
</dbReference>
<dbReference type="PANTHER" id="PTHR35580">
    <property type="entry name" value="CELL SURFACE GLYCOPROTEIN (S-LAYER PROTEIN)-LIKE PROTEIN"/>
    <property type="match status" value="1"/>
</dbReference>
<feature type="non-terminal residue" evidence="2">
    <location>
        <position position="1"/>
    </location>
</feature>
<evidence type="ECO:0000313" key="2">
    <source>
        <dbReference type="EMBL" id="MBM3318696.1"/>
    </source>
</evidence>
<feature type="region of interest" description="Disordered" evidence="1">
    <location>
        <begin position="300"/>
        <end position="328"/>
    </location>
</feature>
<evidence type="ECO:0000313" key="3">
    <source>
        <dbReference type="Proteomes" id="UP000748308"/>
    </source>
</evidence>
<dbReference type="AlphaFoldDB" id="A0A937XAL3"/>
<reference evidence="2" key="1">
    <citation type="submission" date="2019-03" db="EMBL/GenBank/DDBJ databases">
        <title>Lake Tanganyika Metagenome-Assembled Genomes (MAGs).</title>
        <authorList>
            <person name="Tran P."/>
        </authorList>
    </citation>
    <scope>NUCLEOTIDE SEQUENCE</scope>
    <source>
        <strain evidence="2">M_DeepCast_400m_m2_100</strain>
    </source>
</reference>
<dbReference type="InterPro" id="IPR052918">
    <property type="entry name" value="Motility_Chemotaxis_Reg"/>
</dbReference>